<feature type="domain" description="Enoyl reductase (ER)" evidence="2">
    <location>
        <begin position="23"/>
        <end position="345"/>
    </location>
</feature>
<dbReference type="PANTHER" id="PTHR11695:SF294">
    <property type="entry name" value="RETICULON-4-INTERACTING PROTEIN 1, MITOCHONDRIAL"/>
    <property type="match status" value="1"/>
</dbReference>
<proteinExistence type="predicted"/>
<dbReference type="PANTHER" id="PTHR11695">
    <property type="entry name" value="ALCOHOL DEHYDROGENASE RELATED"/>
    <property type="match status" value="1"/>
</dbReference>
<dbReference type="InterPro" id="IPR011032">
    <property type="entry name" value="GroES-like_sf"/>
</dbReference>
<dbReference type="InterPro" id="IPR013154">
    <property type="entry name" value="ADH-like_N"/>
</dbReference>
<protein>
    <submittedName>
        <fullName evidence="3">NAD(P)-binding protein</fullName>
    </submittedName>
</protein>
<dbReference type="GO" id="GO:0008270">
    <property type="term" value="F:zinc ion binding"/>
    <property type="evidence" value="ECO:0007669"/>
    <property type="project" value="InterPro"/>
</dbReference>
<dbReference type="SUPFAM" id="SSF50129">
    <property type="entry name" value="GroES-like"/>
    <property type="match status" value="1"/>
</dbReference>
<dbReference type="Gene3D" id="3.40.50.720">
    <property type="entry name" value="NAD(P)-binding Rossmann-like Domain"/>
    <property type="match status" value="1"/>
</dbReference>
<dbReference type="Pfam" id="PF08240">
    <property type="entry name" value="ADH_N"/>
    <property type="match status" value="1"/>
</dbReference>
<organism evidence="3 4">
    <name type="scientific">Lepidopterella palustris CBS 459.81</name>
    <dbReference type="NCBI Taxonomy" id="1314670"/>
    <lineage>
        <taxon>Eukaryota</taxon>
        <taxon>Fungi</taxon>
        <taxon>Dikarya</taxon>
        <taxon>Ascomycota</taxon>
        <taxon>Pezizomycotina</taxon>
        <taxon>Dothideomycetes</taxon>
        <taxon>Pleosporomycetidae</taxon>
        <taxon>Mytilinidiales</taxon>
        <taxon>Argynnaceae</taxon>
        <taxon>Lepidopterella</taxon>
    </lineage>
</organism>
<dbReference type="AlphaFoldDB" id="A0A8E2JJ06"/>
<reference evidence="3 4" key="1">
    <citation type="journal article" date="2016" name="Nat. Commun.">
        <title>Ectomycorrhizal ecology is imprinted in the genome of the dominant symbiotic fungus Cenococcum geophilum.</title>
        <authorList>
            <consortium name="DOE Joint Genome Institute"/>
            <person name="Peter M."/>
            <person name="Kohler A."/>
            <person name="Ohm R.A."/>
            <person name="Kuo A."/>
            <person name="Krutzmann J."/>
            <person name="Morin E."/>
            <person name="Arend M."/>
            <person name="Barry K.W."/>
            <person name="Binder M."/>
            <person name="Choi C."/>
            <person name="Clum A."/>
            <person name="Copeland A."/>
            <person name="Grisel N."/>
            <person name="Haridas S."/>
            <person name="Kipfer T."/>
            <person name="LaButti K."/>
            <person name="Lindquist E."/>
            <person name="Lipzen A."/>
            <person name="Maire R."/>
            <person name="Meier B."/>
            <person name="Mihaltcheva S."/>
            <person name="Molinier V."/>
            <person name="Murat C."/>
            <person name="Poggeler S."/>
            <person name="Quandt C.A."/>
            <person name="Sperisen C."/>
            <person name="Tritt A."/>
            <person name="Tisserant E."/>
            <person name="Crous P.W."/>
            <person name="Henrissat B."/>
            <person name="Nehls U."/>
            <person name="Egli S."/>
            <person name="Spatafora J.W."/>
            <person name="Grigoriev I.V."/>
            <person name="Martin F.M."/>
        </authorList>
    </citation>
    <scope>NUCLEOTIDE SEQUENCE [LARGE SCALE GENOMIC DNA]</scope>
    <source>
        <strain evidence="3 4">CBS 459.81</strain>
    </source>
</reference>
<dbReference type="PROSITE" id="PS01162">
    <property type="entry name" value="QOR_ZETA_CRYSTAL"/>
    <property type="match status" value="1"/>
</dbReference>
<dbReference type="InterPro" id="IPR020843">
    <property type="entry name" value="ER"/>
</dbReference>
<dbReference type="OrthoDB" id="201656at2759"/>
<evidence type="ECO:0000313" key="4">
    <source>
        <dbReference type="Proteomes" id="UP000250266"/>
    </source>
</evidence>
<accession>A0A8E2JJ06</accession>
<evidence type="ECO:0000259" key="2">
    <source>
        <dbReference type="SMART" id="SM00829"/>
    </source>
</evidence>
<evidence type="ECO:0000313" key="3">
    <source>
        <dbReference type="EMBL" id="OCK84213.1"/>
    </source>
</evidence>
<sequence>MTQSTPLPSTMRAWLYSANGNPSAALSLSTSHPTPSPPQGSDLLIRVCHCALNPVGAITVATIPSFMRRCPAIPELDFSGTVVAAGPTAPSQFPIGSRVCGTFTVAANRKGLGSLAEWIIVNEETAGLARVPPDMGMAEAAGLQCTGQTAVAMCEKARIKGGERVLVNGASGGVGTMVVQVAKAMGAGVVVAVCSEKNAELVRGLGADEIIDYRVHDPLTKYLAEKYAAEPFDVILDTIGVQELYEHSPDYLKENGIHINVGVNKGLKTFLRWGKNAWLPTAIGGVPRKYCMFNTVLNMRMAGVVADLVDERKLRTVIAEVFEMENALKAYDLLLSQRARGKVVVKVQEL</sequence>
<dbReference type="GO" id="GO:0016491">
    <property type="term" value="F:oxidoreductase activity"/>
    <property type="evidence" value="ECO:0007669"/>
    <property type="project" value="UniProtKB-KW"/>
</dbReference>
<dbReference type="Proteomes" id="UP000250266">
    <property type="component" value="Unassembled WGS sequence"/>
</dbReference>
<dbReference type="SUPFAM" id="SSF51735">
    <property type="entry name" value="NAD(P)-binding Rossmann-fold domains"/>
    <property type="match status" value="1"/>
</dbReference>
<dbReference type="CDD" id="cd08267">
    <property type="entry name" value="MDR1"/>
    <property type="match status" value="1"/>
</dbReference>
<keyword evidence="1" id="KW-0560">Oxidoreductase</keyword>
<dbReference type="Pfam" id="PF13602">
    <property type="entry name" value="ADH_zinc_N_2"/>
    <property type="match status" value="1"/>
</dbReference>
<keyword evidence="4" id="KW-1185">Reference proteome</keyword>
<name>A0A8E2JJ06_9PEZI</name>
<dbReference type="InterPro" id="IPR002364">
    <property type="entry name" value="Quin_OxRdtase/zeta-crystal_CS"/>
</dbReference>
<dbReference type="GO" id="GO:0005739">
    <property type="term" value="C:mitochondrion"/>
    <property type="evidence" value="ECO:0007669"/>
    <property type="project" value="TreeGrafter"/>
</dbReference>
<evidence type="ECO:0000256" key="1">
    <source>
        <dbReference type="ARBA" id="ARBA00023002"/>
    </source>
</evidence>
<dbReference type="SMART" id="SM00829">
    <property type="entry name" value="PKS_ER"/>
    <property type="match status" value="1"/>
</dbReference>
<dbReference type="Gene3D" id="3.90.180.10">
    <property type="entry name" value="Medium-chain alcohol dehydrogenases, catalytic domain"/>
    <property type="match status" value="1"/>
</dbReference>
<dbReference type="InterPro" id="IPR036291">
    <property type="entry name" value="NAD(P)-bd_dom_sf"/>
</dbReference>
<dbReference type="EMBL" id="KV744842">
    <property type="protein sequence ID" value="OCK84213.1"/>
    <property type="molecule type" value="Genomic_DNA"/>
</dbReference>
<dbReference type="InterPro" id="IPR050700">
    <property type="entry name" value="YIM1/Zinc_Alcohol_DH_Fams"/>
</dbReference>
<gene>
    <name evidence="3" type="ORF">K432DRAFT_345565</name>
</gene>